<dbReference type="InterPro" id="IPR001357">
    <property type="entry name" value="BRCT_dom"/>
</dbReference>
<dbReference type="Proteomes" id="UP000237347">
    <property type="component" value="Unassembled WGS sequence"/>
</dbReference>
<evidence type="ECO:0000256" key="4">
    <source>
        <dbReference type="ARBA" id="ARBA00047761"/>
    </source>
</evidence>
<dbReference type="InterPro" id="IPR036420">
    <property type="entry name" value="BRCT_dom_sf"/>
</dbReference>
<dbReference type="PANTHER" id="PTHR23081">
    <property type="entry name" value="RNA POLYMERASE II CTD PHOSPHATASE"/>
    <property type="match status" value="1"/>
</dbReference>
<dbReference type="Gene3D" id="3.40.50.10190">
    <property type="entry name" value="BRCT domain"/>
    <property type="match status" value="1"/>
</dbReference>
<evidence type="ECO:0000256" key="5">
    <source>
        <dbReference type="ARBA" id="ARBA00048336"/>
    </source>
</evidence>
<gene>
    <name evidence="10" type="primary">CPL4_6</name>
    <name evidence="10" type="ORF">CFP56_001660</name>
</gene>
<dbReference type="InterPro" id="IPR023214">
    <property type="entry name" value="HAD_sf"/>
</dbReference>
<evidence type="ECO:0000313" key="11">
    <source>
        <dbReference type="Proteomes" id="UP000237347"/>
    </source>
</evidence>
<keyword evidence="3 6" id="KW-0539">Nucleus</keyword>
<evidence type="ECO:0000256" key="3">
    <source>
        <dbReference type="ARBA" id="ARBA00023242"/>
    </source>
</evidence>
<dbReference type="Gene3D" id="3.40.50.1000">
    <property type="entry name" value="HAD superfamily/HAD-like"/>
    <property type="match status" value="1"/>
</dbReference>
<feature type="compositionally biased region" description="Polar residues" evidence="7">
    <location>
        <begin position="33"/>
        <end position="42"/>
    </location>
</feature>
<comment type="subcellular location">
    <subcellularLocation>
        <location evidence="1 6">Nucleus</location>
    </subcellularLocation>
</comment>
<dbReference type="SUPFAM" id="SSF52113">
    <property type="entry name" value="BRCT domain"/>
    <property type="match status" value="1"/>
</dbReference>
<reference evidence="10 11" key="1">
    <citation type="journal article" date="2018" name="Sci. Data">
        <title>The draft genome sequence of cork oak.</title>
        <authorList>
            <person name="Ramos A.M."/>
            <person name="Usie A."/>
            <person name="Barbosa P."/>
            <person name="Barros P.M."/>
            <person name="Capote T."/>
            <person name="Chaves I."/>
            <person name="Simoes F."/>
            <person name="Abreu I."/>
            <person name="Carrasquinho I."/>
            <person name="Faro C."/>
            <person name="Guimaraes J.B."/>
            <person name="Mendonca D."/>
            <person name="Nobrega F."/>
            <person name="Rodrigues L."/>
            <person name="Saibo N.J.M."/>
            <person name="Varela M.C."/>
            <person name="Egas C."/>
            <person name="Matos J."/>
            <person name="Miguel C.M."/>
            <person name="Oliveira M.M."/>
            <person name="Ricardo C.P."/>
            <person name="Goncalves S."/>
        </authorList>
    </citation>
    <scope>NUCLEOTIDE SEQUENCE [LARGE SCALE GENOMIC DNA]</scope>
    <source>
        <strain evidence="11">cv. HL8</strain>
    </source>
</reference>
<evidence type="ECO:0000259" key="8">
    <source>
        <dbReference type="PROSITE" id="PS50172"/>
    </source>
</evidence>
<name>A0AAW0LEC5_QUESU</name>
<dbReference type="PANTHER" id="PTHR23081:SF36">
    <property type="entry name" value="RNA POLYMERASE II SUBUNIT A C-TERMINAL DOMAIN PHOSPHATASE"/>
    <property type="match status" value="1"/>
</dbReference>
<proteinExistence type="predicted"/>
<comment type="catalytic activity">
    <reaction evidence="4 6">
        <text>O-phospho-L-seryl-[protein] + H2O = L-seryl-[protein] + phosphate</text>
        <dbReference type="Rhea" id="RHEA:20629"/>
        <dbReference type="Rhea" id="RHEA-COMP:9863"/>
        <dbReference type="Rhea" id="RHEA-COMP:11604"/>
        <dbReference type="ChEBI" id="CHEBI:15377"/>
        <dbReference type="ChEBI" id="CHEBI:29999"/>
        <dbReference type="ChEBI" id="CHEBI:43474"/>
        <dbReference type="ChEBI" id="CHEBI:83421"/>
        <dbReference type="EC" id="3.1.3.16"/>
    </reaction>
</comment>
<dbReference type="SUPFAM" id="SSF56784">
    <property type="entry name" value="HAD-like"/>
    <property type="match status" value="1"/>
</dbReference>
<evidence type="ECO:0000313" key="10">
    <source>
        <dbReference type="EMBL" id="KAK7850113.1"/>
    </source>
</evidence>
<dbReference type="GO" id="GO:0008420">
    <property type="term" value="F:RNA polymerase II CTD heptapeptide repeat phosphatase activity"/>
    <property type="evidence" value="ECO:0007669"/>
    <property type="project" value="UniProtKB-UniRule"/>
</dbReference>
<comment type="function">
    <text evidence="6">This promotes the activity of RNA polymerase II.</text>
</comment>
<dbReference type="InterPro" id="IPR039189">
    <property type="entry name" value="Fcp1"/>
</dbReference>
<dbReference type="CDD" id="cd07521">
    <property type="entry name" value="HAD_FCP1-like"/>
    <property type="match status" value="1"/>
</dbReference>
<evidence type="ECO:0000256" key="2">
    <source>
        <dbReference type="ARBA" id="ARBA00022801"/>
    </source>
</evidence>
<keyword evidence="2 6" id="KW-0378">Hydrolase</keyword>
<dbReference type="NCBIfam" id="TIGR02250">
    <property type="entry name" value="FCP1_euk"/>
    <property type="match status" value="1"/>
</dbReference>
<dbReference type="EMBL" id="PKMF04000105">
    <property type="protein sequence ID" value="KAK7850113.1"/>
    <property type="molecule type" value="Genomic_DNA"/>
</dbReference>
<evidence type="ECO:0000259" key="9">
    <source>
        <dbReference type="PROSITE" id="PS50969"/>
    </source>
</evidence>
<accession>A0AAW0LEC5</accession>
<dbReference type="InterPro" id="IPR036412">
    <property type="entry name" value="HAD-like_sf"/>
</dbReference>
<dbReference type="EC" id="3.1.3.16" evidence="6"/>
<dbReference type="InterPro" id="IPR011947">
    <property type="entry name" value="FCP1_euk"/>
</dbReference>
<dbReference type="InterPro" id="IPR004274">
    <property type="entry name" value="FCP1_dom"/>
</dbReference>
<comment type="caution">
    <text evidence="10">The sequence shown here is derived from an EMBL/GenBank/DDBJ whole genome shotgun (WGS) entry which is preliminary data.</text>
</comment>
<evidence type="ECO:0000256" key="1">
    <source>
        <dbReference type="ARBA" id="ARBA00004123"/>
    </source>
</evidence>
<feature type="compositionally biased region" description="Basic and acidic residues" evidence="7">
    <location>
        <begin position="58"/>
        <end position="73"/>
    </location>
</feature>
<feature type="region of interest" description="Disordered" evidence="7">
    <location>
        <begin position="33"/>
        <end position="73"/>
    </location>
</feature>
<comment type="catalytic activity">
    <reaction evidence="5 6">
        <text>O-phospho-L-threonyl-[protein] + H2O = L-threonyl-[protein] + phosphate</text>
        <dbReference type="Rhea" id="RHEA:47004"/>
        <dbReference type="Rhea" id="RHEA-COMP:11060"/>
        <dbReference type="Rhea" id="RHEA-COMP:11605"/>
        <dbReference type="ChEBI" id="CHEBI:15377"/>
        <dbReference type="ChEBI" id="CHEBI:30013"/>
        <dbReference type="ChEBI" id="CHEBI:43474"/>
        <dbReference type="ChEBI" id="CHEBI:61977"/>
        <dbReference type="EC" id="3.1.3.16"/>
    </reaction>
</comment>
<dbReference type="SMART" id="SM00577">
    <property type="entry name" value="CPDc"/>
    <property type="match status" value="1"/>
</dbReference>
<keyword evidence="11" id="KW-1185">Reference proteome</keyword>
<organism evidence="10 11">
    <name type="scientific">Quercus suber</name>
    <name type="common">Cork oak</name>
    <dbReference type="NCBI Taxonomy" id="58331"/>
    <lineage>
        <taxon>Eukaryota</taxon>
        <taxon>Viridiplantae</taxon>
        <taxon>Streptophyta</taxon>
        <taxon>Embryophyta</taxon>
        <taxon>Tracheophyta</taxon>
        <taxon>Spermatophyta</taxon>
        <taxon>Magnoliopsida</taxon>
        <taxon>eudicotyledons</taxon>
        <taxon>Gunneridae</taxon>
        <taxon>Pentapetalae</taxon>
        <taxon>rosids</taxon>
        <taxon>fabids</taxon>
        <taxon>Fagales</taxon>
        <taxon>Fagaceae</taxon>
        <taxon>Quercus</taxon>
    </lineage>
</organism>
<evidence type="ECO:0000256" key="6">
    <source>
        <dbReference type="RuleBase" id="RU366066"/>
    </source>
</evidence>
<dbReference type="PROSITE" id="PS50969">
    <property type="entry name" value="FCP1"/>
    <property type="match status" value="1"/>
</dbReference>
<feature type="domain" description="FCP1 homology" evidence="9">
    <location>
        <begin position="120"/>
        <end position="286"/>
    </location>
</feature>
<dbReference type="PROSITE" id="PS50172">
    <property type="entry name" value="BRCT"/>
    <property type="match status" value="1"/>
</dbReference>
<sequence length="404" mass="46531">MSLGDDFPLHSYTTEHDFIATLNDAFQSLSFTTTTTNSNPQVLSEPKPKSKSKKRSDPHHNSDENDPCGHPEIQDNKCINCKKKLLGDNFGVSFSYVRKGLRFSHKEIARLRDLQSHEKLKRKKLVLVLDLDQTLIHVTTSSKTKQSQTSSSGNDHFTLNSLQKTVKLRPFVRPFLKEASTMFEFYIYTTADKAYALEMTRLLDPENVYFGTRIISRDDSPRSDQKSLDLVLVPERMVLVLDDTEDVWLNHRPNLVSIERYTYFGSNSITDESETEGALVKNLRVLKLVHGLFFHKKLEVGFVQRDVRVILRMLRGEVLKGCNVFISNLASRVCVMAEELGAMRAMELEESVTHVVSLVVGSEDCMWAEREKRFLVHPRWVEAAYYLFERMPEQDFPISLKKFR</sequence>
<dbReference type="Pfam" id="PF03031">
    <property type="entry name" value="NIF"/>
    <property type="match status" value="1"/>
</dbReference>
<protein>
    <recommendedName>
        <fullName evidence="6">RNA polymerase II C-terminal domain phosphatase-like</fullName>
        <ecNumber evidence="6">3.1.3.16</ecNumber>
    </recommendedName>
</protein>
<dbReference type="GO" id="GO:0005634">
    <property type="term" value="C:nucleus"/>
    <property type="evidence" value="ECO:0007669"/>
    <property type="project" value="UniProtKB-SubCell"/>
</dbReference>
<feature type="domain" description="BRCT" evidence="8">
    <location>
        <begin position="314"/>
        <end position="398"/>
    </location>
</feature>
<evidence type="ECO:0000256" key="7">
    <source>
        <dbReference type="SAM" id="MobiDB-lite"/>
    </source>
</evidence>
<dbReference type="AlphaFoldDB" id="A0AAW0LEC5"/>